<dbReference type="PhylomeDB" id="T1J420"/>
<dbReference type="InterPro" id="IPR000008">
    <property type="entry name" value="C2_dom"/>
</dbReference>
<dbReference type="SMART" id="SM00239">
    <property type="entry name" value="C2"/>
    <property type="match status" value="1"/>
</dbReference>
<dbReference type="GO" id="GO:0005886">
    <property type="term" value="C:plasma membrane"/>
    <property type="evidence" value="ECO:0007669"/>
    <property type="project" value="TreeGrafter"/>
</dbReference>
<feature type="domain" description="C2" evidence="10">
    <location>
        <begin position="451"/>
        <end position="575"/>
    </location>
</feature>
<evidence type="ECO:0000259" key="11">
    <source>
        <dbReference type="PROSITE" id="PS50008"/>
    </source>
</evidence>
<reference evidence="12" key="2">
    <citation type="submission" date="2015-02" db="UniProtKB">
        <authorList>
            <consortium name="EnsemblMetazoa"/>
        </authorList>
    </citation>
    <scope>IDENTIFICATION</scope>
</reference>
<evidence type="ECO:0000313" key="12">
    <source>
        <dbReference type="EnsemblMetazoa" id="SMAR008348-PA"/>
    </source>
</evidence>
<dbReference type="CDD" id="cd00275">
    <property type="entry name" value="C2_PLC_like"/>
    <property type="match status" value="1"/>
</dbReference>
<evidence type="ECO:0000256" key="5">
    <source>
        <dbReference type="ARBA" id="ARBA00022963"/>
    </source>
</evidence>
<dbReference type="InterPro" id="IPR000909">
    <property type="entry name" value="PLipase_C_PInositol-sp_X_dom"/>
</dbReference>
<dbReference type="HOGENOM" id="CLU_002738_0_2_1"/>
<dbReference type="eggNOG" id="KOG0169">
    <property type="taxonomic scope" value="Eukaryota"/>
</dbReference>
<accession>T1J420</accession>
<dbReference type="SMART" id="SM00149">
    <property type="entry name" value="PLCYc"/>
    <property type="match status" value="1"/>
</dbReference>
<feature type="domain" description="PI-PLC Y-box" evidence="11">
    <location>
        <begin position="330"/>
        <end position="445"/>
    </location>
</feature>
<dbReference type="Pfam" id="PF00168">
    <property type="entry name" value="C2"/>
    <property type="match status" value="1"/>
</dbReference>
<dbReference type="InterPro" id="IPR035892">
    <property type="entry name" value="C2_domain_sf"/>
</dbReference>
<dbReference type="OMA" id="FSCVRVY"/>
<dbReference type="InterPro" id="IPR001192">
    <property type="entry name" value="PI-PLC_fam"/>
</dbReference>
<dbReference type="FunFam" id="3.20.20.190:FF:000039">
    <property type="entry name" value="Phosphoinositide phospholipase C"/>
    <property type="match status" value="1"/>
</dbReference>
<evidence type="ECO:0000313" key="13">
    <source>
        <dbReference type="Proteomes" id="UP000014500"/>
    </source>
</evidence>
<dbReference type="InterPro" id="IPR011992">
    <property type="entry name" value="EF-hand-dom_pair"/>
</dbReference>
<dbReference type="GO" id="GO:0035556">
    <property type="term" value="P:intracellular signal transduction"/>
    <property type="evidence" value="ECO:0007669"/>
    <property type="project" value="InterPro"/>
</dbReference>
<dbReference type="InterPro" id="IPR017946">
    <property type="entry name" value="PLC-like_Pdiesterase_TIM-brl"/>
</dbReference>
<keyword evidence="7" id="KW-0807">Transducer</keyword>
<keyword evidence="4 8" id="KW-0378">Hydrolase</keyword>
<proteinExistence type="predicted"/>
<dbReference type="Gene3D" id="1.10.238.10">
    <property type="entry name" value="EF-hand"/>
    <property type="match status" value="1"/>
</dbReference>
<dbReference type="PROSITE" id="PS50007">
    <property type="entry name" value="PIPLC_X_DOMAIN"/>
    <property type="match status" value="1"/>
</dbReference>
<comment type="subcellular location">
    <subcellularLocation>
        <location evidence="1">Cytoplasm</location>
    </subcellularLocation>
</comment>
<evidence type="ECO:0000256" key="6">
    <source>
        <dbReference type="ARBA" id="ARBA00023098"/>
    </source>
</evidence>
<dbReference type="Pfam" id="PF09279">
    <property type="entry name" value="EF-hand_like"/>
    <property type="match status" value="1"/>
</dbReference>
<dbReference type="InterPro" id="IPR015359">
    <property type="entry name" value="PLC_EF-hand-like"/>
</dbReference>
<dbReference type="InterPro" id="IPR001711">
    <property type="entry name" value="PLipase_C_Pinositol-sp_Y"/>
</dbReference>
<dbReference type="SUPFAM" id="SSF49562">
    <property type="entry name" value="C2 domain (Calcium/lipid-binding domain, CaLB)"/>
    <property type="match status" value="1"/>
</dbReference>
<dbReference type="GO" id="GO:0005737">
    <property type="term" value="C:cytoplasm"/>
    <property type="evidence" value="ECO:0007669"/>
    <property type="project" value="UniProtKB-SubCell"/>
</dbReference>
<dbReference type="PROSITE" id="PS50008">
    <property type="entry name" value="PIPLC_Y_DOMAIN"/>
    <property type="match status" value="1"/>
</dbReference>
<keyword evidence="6 8" id="KW-0443">Lipid metabolism</keyword>
<dbReference type="EMBL" id="JH431834">
    <property type="status" value="NOT_ANNOTATED_CDS"/>
    <property type="molecule type" value="Genomic_DNA"/>
</dbReference>
<evidence type="ECO:0000256" key="8">
    <source>
        <dbReference type="RuleBase" id="RU361133"/>
    </source>
</evidence>
<reference evidence="13" key="1">
    <citation type="submission" date="2011-05" db="EMBL/GenBank/DDBJ databases">
        <authorList>
            <person name="Richards S.R."/>
            <person name="Qu J."/>
            <person name="Jiang H."/>
            <person name="Jhangiani S.N."/>
            <person name="Agravi P."/>
            <person name="Goodspeed R."/>
            <person name="Gross S."/>
            <person name="Mandapat C."/>
            <person name="Jackson L."/>
            <person name="Mathew T."/>
            <person name="Pu L."/>
            <person name="Thornton R."/>
            <person name="Saada N."/>
            <person name="Wilczek-Boney K.B."/>
            <person name="Lee S."/>
            <person name="Kovar C."/>
            <person name="Wu Y."/>
            <person name="Scherer S.E."/>
            <person name="Worley K.C."/>
            <person name="Muzny D.M."/>
            <person name="Gibbs R."/>
        </authorList>
    </citation>
    <scope>NUCLEOTIDE SEQUENCE</scope>
    <source>
        <strain evidence="13">Brora</strain>
    </source>
</reference>
<dbReference type="Pfam" id="PF00387">
    <property type="entry name" value="PI-PLC-Y"/>
    <property type="match status" value="1"/>
</dbReference>
<evidence type="ECO:0000259" key="10">
    <source>
        <dbReference type="PROSITE" id="PS50004"/>
    </source>
</evidence>
<keyword evidence="5 8" id="KW-0442">Lipid degradation</keyword>
<dbReference type="Gene3D" id="2.60.40.150">
    <property type="entry name" value="C2 domain"/>
    <property type="match status" value="1"/>
</dbReference>
<dbReference type="PANTHER" id="PTHR10336">
    <property type="entry name" value="PHOSPHOINOSITIDE-SPECIFIC PHOSPHOLIPASE C FAMILY PROTEIN"/>
    <property type="match status" value="1"/>
</dbReference>
<name>T1J420_STRMM</name>
<dbReference type="Pfam" id="PF00388">
    <property type="entry name" value="PI-PLC-X"/>
    <property type="match status" value="1"/>
</dbReference>
<keyword evidence="13" id="KW-1185">Reference proteome</keyword>
<dbReference type="STRING" id="126957.T1J420"/>
<evidence type="ECO:0000256" key="7">
    <source>
        <dbReference type="ARBA" id="ARBA00023224"/>
    </source>
</evidence>
<dbReference type="Gene3D" id="3.20.20.190">
    <property type="entry name" value="Phosphatidylinositol (PI) phosphodiesterase"/>
    <property type="match status" value="1"/>
</dbReference>
<feature type="region of interest" description="Disordered" evidence="9">
    <location>
        <begin position="273"/>
        <end position="320"/>
    </location>
</feature>
<evidence type="ECO:0000256" key="9">
    <source>
        <dbReference type="SAM" id="MobiDB-lite"/>
    </source>
</evidence>
<organism evidence="12 13">
    <name type="scientific">Strigamia maritima</name>
    <name type="common">European centipede</name>
    <name type="synonym">Geophilus maritimus</name>
    <dbReference type="NCBI Taxonomy" id="126957"/>
    <lineage>
        <taxon>Eukaryota</taxon>
        <taxon>Metazoa</taxon>
        <taxon>Ecdysozoa</taxon>
        <taxon>Arthropoda</taxon>
        <taxon>Myriapoda</taxon>
        <taxon>Chilopoda</taxon>
        <taxon>Pleurostigmophora</taxon>
        <taxon>Geophilomorpha</taxon>
        <taxon>Linotaeniidae</taxon>
        <taxon>Strigamia</taxon>
    </lineage>
</organism>
<dbReference type="GO" id="GO:0004435">
    <property type="term" value="F:phosphatidylinositol-4,5-bisphosphate phospholipase C activity"/>
    <property type="evidence" value="ECO:0007669"/>
    <property type="project" value="UniProtKB-EC"/>
</dbReference>
<evidence type="ECO:0000256" key="3">
    <source>
        <dbReference type="ARBA" id="ARBA00022490"/>
    </source>
</evidence>
<dbReference type="Proteomes" id="UP000014500">
    <property type="component" value="Unassembled WGS sequence"/>
</dbReference>
<feature type="compositionally biased region" description="Acidic residues" evidence="9">
    <location>
        <begin position="280"/>
        <end position="290"/>
    </location>
</feature>
<dbReference type="SMART" id="SM00148">
    <property type="entry name" value="PLCXc"/>
    <property type="match status" value="1"/>
</dbReference>
<dbReference type="GO" id="GO:0016042">
    <property type="term" value="P:lipid catabolic process"/>
    <property type="evidence" value="ECO:0007669"/>
    <property type="project" value="UniProtKB-KW"/>
</dbReference>
<comment type="catalytic activity">
    <reaction evidence="8">
        <text>a 1,2-diacyl-sn-glycero-3-phospho-(1D-myo-inositol-4,5-bisphosphate) + H2O = 1D-myo-inositol 1,4,5-trisphosphate + a 1,2-diacyl-sn-glycerol + H(+)</text>
        <dbReference type="Rhea" id="RHEA:33179"/>
        <dbReference type="ChEBI" id="CHEBI:15377"/>
        <dbReference type="ChEBI" id="CHEBI:15378"/>
        <dbReference type="ChEBI" id="CHEBI:17815"/>
        <dbReference type="ChEBI" id="CHEBI:58456"/>
        <dbReference type="ChEBI" id="CHEBI:203600"/>
        <dbReference type="EC" id="3.1.4.11"/>
    </reaction>
</comment>
<evidence type="ECO:0000256" key="1">
    <source>
        <dbReference type="ARBA" id="ARBA00004496"/>
    </source>
</evidence>
<keyword evidence="3" id="KW-0963">Cytoplasm</keyword>
<sequence>MNKDQAKDLFNKVLSAKRLRKGVSVINENEFADFYALLKERPELNDLFYKYSNKEEMLNPSQLLAFLQTEQKVINVNEKKAATFINKYEHSGAKPASFMSREGFQTFLLSEEMDIFNFQHRKVFQDMEQPLSFYYIASSHNTYLMADQIAGESSIEGYIRALKMGCRCVELDLWDGEDNEPIIYHGYTLTSKILLKDVLSNAIKTYSFATSEYPVILSLENHLSLDQQKILAKHLKTILGDMLYTQPIGELSNLPSPKSLKKKIIIKNKKLPPKSKEEETVSADSEDDDEGRPTEIVQDANADKPKALKKVGCPGRKKTKGTRVKLAQELSDLVNICTAVHFRSFDHAKKQGKWYEMSSLSEDKAYTLADSKLEKFVEYNRKQLIRIYPSGKRQDSSNYDPIPLWNVGSHMVALNYQTTGKYMMYNNAQFLTNGQCGYVLKPTFLVKGIYDSGMISSGVMFRQMFTIKVNEIISGQHLPRPDFENKGDIIDPYVIIKVRGHEVDERTFKTKVVQNNGFNPIWNEVFTFLIKVPQLAFVHFIVRDYSSTGRNEKLGEYCIQFENIQQGYRHVHLVDKYNRPIIPASIFVHVTIT</sequence>
<protein>
    <recommendedName>
        <fullName evidence="2 8">Phosphoinositide phospholipase C</fullName>
        <ecNumber evidence="2 8">3.1.4.11</ecNumber>
    </recommendedName>
</protein>
<dbReference type="AlphaFoldDB" id="T1J420"/>
<dbReference type="PANTHER" id="PTHR10336:SF209">
    <property type="entry name" value="PHOSPHOINOSITIDE PHOSPHOLIPASE C"/>
    <property type="match status" value="1"/>
</dbReference>
<evidence type="ECO:0000256" key="4">
    <source>
        <dbReference type="ARBA" id="ARBA00022801"/>
    </source>
</evidence>
<dbReference type="PROSITE" id="PS50004">
    <property type="entry name" value="C2"/>
    <property type="match status" value="1"/>
</dbReference>
<dbReference type="EnsemblMetazoa" id="SMAR008348-RA">
    <property type="protein sequence ID" value="SMAR008348-PA"/>
    <property type="gene ID" value="SMAR008348"/>
</dbReference>
<dbReference type="FunFam" id="1.10.238.10:FF:000005">
    <property type="entry name" value="Phosphoinositide phospholipase C"/>
    <property type="match status" value="1"/>
</dbReference>
<dbReference type="SUPFAM" id="SSF51695">
    <property type="entry name" value="PLC-like phosphodiesterases"/>
    <property type="match status" value="1"/>
</dbReference>
<dbReference type="SUPFAM" id="SSF47473">
    <property type="entry name" value="EF-hand"/>
    <property type="match status" value="1"/>
</dbReference>
<evidence type="ECO:0000256" key="2">
    <source>
        <dbReference type="ARBA" id="ARBA00012368"/>
    </source>
</evidence>
<dbReference type="EC" id="3.1.4.11" evidence="2 8"/>
<dbReference type="PRINTS" id="PR00390">
    <property type="entry name" value="PHPHLIPASEC"/>
</dbReference>